<dbReference type="GO" id="GO:0009231">
    <property type="term" value="P:riboflavin biosynthetic process"/>
    <property type="evidence" value="ECO:0007669"/>
    <property type="project" value="InterPro"/>
</dbReference>
<evidence type="ECO:0000256" key="13">
    <source>
        <dbReference type="ARBA" id="ARBA00049494"/>
    </source>
</evidence>
<name>E0ULP4_GLOV7</name>
<keyword evidence="5 14" id="KW-0808">Transferase</keyword>
<dbReference type="EMBL" id="CP002199">
    <property type="protein sequence ID" value="ADN17874.1"/>
    <property type="molecule type" value="Genomic_DNA"/>
</dbReference>
<dbReference type="SMART" id="SM00904">
    <property type="entry name" value="Flavokinase"/>
    <property type="match status" value="1"/>
</dbReference>
<dbReference type="CDD" id="cd02064">
    <property type="entry name" value="FAD_synthetase_N"/>
    <property type="match status" value="1"/>
</dbReference>
<dbReference type="Proteomes" id="UP000008206">
    <property type="component" value="Plasmid Cy782201"/>
</dbReference>
<dbReference type="Pfam" id="PF06574">
    <property type="entry name" value="FAD_syn"/>
    <property type="match status" value="1"/>
</dbReference>
<dbReference type="InterPro" id="IPR023465">
    <property type="entry name" value="Riboflavin_kinase_dom_sf"/>
</dbReference>
<evidence type="ECO:0000256" key="9">
    <source>
        <dbReference type="ARBA" id="ARBA00022827"/>
    </source>
</evidence>
<evidence type="ECO:0000256" key="10">
    <source>
        <dbReference type="ARBA" id="ARBA00022840"/>
    </source>
</evidence>
<accession>E0ULP4</accession>
<dbReference type="UniPathway" id="UPA00276">
    <property type="reaction ID" value="UER00406"/>
</dbReference>
<dbReference type="GO" id="GO:0006747">
    <property type="term" value="P:FAD biosynthetic process"/>
    <property type="evidence" value="ECO:0007669"/>
    <property type="project" value="UniProtKB-UniRule"/>
</dbReference>
<keyword evidence="10 14" id="KW-0067">ATP-binding</keyword>
<dbReference type="KEGG" id="cyj:Cyan7822_6027"/>
<keyword evidence="4 14" id="KW-0288">FMN</keyword>
<keyword evidence="9 14" id="KW-0274">FAD</keyword>
<evidence type="ECO:0000313" key="17">
    <source>
        <dbReference type="Proteomes" id="UP000008206"/>
    </source>
</evidence>
<dbReference type="InterPro" id="IPR002606">
    <property type="entry name" value="Riboflavin_kinase_bac"/>
</dbReference>
<evidence type="ECO:0000259" key="15">
    <source>
        <dbReference type="SMART" id="SM00904"/>
    </source>
</evidence>
<gene>
    <name evidence="16" type="ordered locus">Cyan7822_6027</name>
</gene>
<dbReference type="EC" id="2.7.7.2" evidence="14"/>
<dbReference type="InterPro" id="IPR015865">
    <property type="entry name" value="Riboflavin_kinase_bac/euk"/>
</dbReference>
<comment type="catalytic activity">
    <reaction evidence="13 14">
        <text>FMN + ATP + H(+) = FAD + diphosphate</text>
        <dbReference type="Rhea" id="RHEA:17237"/>
        <dbReference type="ChEBI" id="CHEBI:15378"/>
        <dbReference type="ChEBI" id="CHEBI:30616"/>
        <dbReference type="ChEBI" id="CHEBI:33019"/>
        <dbReference type="ChEBI" id="CHEBI:57692"/>
        <dbReference type="ChEBI" id="CHEBI:58210"/>
        <dbReference type="EC" id="2.7.7.2"/>
    </reaction>
</comment>
<comment type="pathway">
    <text evidence="2 14">Cofactor biosynthesis; FMN biosynthesis; FMN from riboflavin (ATP route): step 1/1.</text>
</comment>
<dbReference type="AlphaFoldDB" id="E0ULP4"/>
<organism evidence="16 17">
    <name type="scientific">Gloeothece verrucosa (strain PCC 7822)</name>
    <name type="common">Cyanothece sp. (strain PCC 7822)</name>
    <dbReference type="NCBI Taxonomy" id="497965"/>
    <lineage>
        <taxon>Bacteria</taxon>
        <taxon>Bacillati</taxon>
        <taxon>Cyanobacteriota</taxon>
        <taxon>Cyanophyceae</taxon>
        <taxon>Oscillatoriophycideae</taxon>
        <taxon>Chroococcales</taxon>
        <taxon>Aphanothecaceae</taxon>
        <taxon>Gloeothece</taxon>
        <taxon>Gloeothece verrucosa</taxon>
    </lineage>
</organism>
<comment type="catalytic activity">
    <reaction evidence="12 14">
        <text>riboflavin + ATP = FMN + ADP + H(+)</text>
        <dbReference type="Rhea" id="RHEA:14357"/>
        <dbReference type="ChEBI" id="CHEBI:15378"/>
        <dbReference type="ChEBI" id="CHEBI:30616"/>
        <dbReference type="ChEBI" id="CHEBI:57986"/>
        <dbReference type="ChEBI" id="CHEBI:58210"/>
        <dbReference type="ChEBI" id="CHEBI:456216"/>
        <dbReference type="EC" id="2.7.1.26"/>
    </reaction>
</comment>
<keyword evidence="6 14" id="KW-0548">Nucleotidyltransferase</keyword>
<evidence type="ECO:0000256" key="3">
    <source>
        <dbReference type="ARBA" id="ARBA00022630"/>
    </source>
</evidence>
<dbReference type="Gene3D" id="3.40.50.620">
    <property type="entry name" value="HUPs"/>
    <property type="match status" value="1"/>
</dbReference>
<dbReference type="SUPFAM" id="SSF52374">
    <property type="entry name" value="Nucleotidylyl transferase"/>
    <property type="match status" value="1"/>
</dbReference>
<comment type="similarity">
    <text evidence="14">Belongs to the ribF family.</text>
</comment>
<protein>
    <recommendedName>
        <fullName evidence="14">Riboflavin biosynthesis protein</fullName>
    </recommendedName>
    <domain>
        <recommendedName>
            <fullName evidence="14">Riboflavin kinase</fullName>
            <ecNumber evidence="14">2.7.1.26</ecNumber>
        </recommendedName>
        <alternativeName>
            <fullName evidence="14">Flavokinase</fullName>
        </alternativeName>
    </domain>
    <domain>
        <recommendedName>
            <fullName evidence="14">FMN adenylyltransferase</fullName>
            <ecNumber evidence="14">2.7.7.2</ecNumber>
        </recommendedName>
        <alternativeName>
            <fullName evidence="14">FAD pyrophosphorylase</fullName>
        </alternativeName>
        <alternativeName>
            <fullName evidence="14">FAD synthase</fullName>
        </alternativeName>
    </domain>
</protein>
<sequence>MTKYFTPTTVAIGNFDGIHCGHQQVLQPILNSAGHQIPKNGCQNQFFSFSTECNETQIYYPTVVTFNPHPKQFFSRQHRPLLTPLQEKIKQLLSLGIKQVVPLTFNEELATISPQQFVEKILVQQLKAQKISVGHDFRFGYQRKGTATDLQEIAGSFGIPVTIVPPYTYKGERISSSLIRQSLEQGNLQYIKALLGRSYTLQGFTEKQQEMGDFSRIKLKLPSEKLLPRPGSYAARVFIEDANQTALETAILKNLSCQFSFPLLYQGIVNINNFFGINEEESYVEIYLLDWPGDLQGQTITIELEYFLRPQLEFTSLEALKKQIQIDLSLAKVMLDVKPTSFVKQQKEHLLSKSVP</sequence>
<dbReference type="InterPro" id="IPR023468">
    <property type="entry name" value="Riboflavin_kinase"/>
</dbReference>
<comment type="pathway">
    <text evidence="1 14">Cofactor biosynthesis; FAD biosynthesis; FAD from FMN: step 1/1.</text>
</comment>
<dbReference type="GO" id="GO:0008531">
    <property type="term" value="F:riboflavin kinase activity"/>
    <property type="evidence" value="ECO:0007669"/>
    <property type="project" value="UniProtKB-UniRule"/>
</dbReference>
<evidence type="ECO:0000256" key="6">
    <source>
        <dbReference type="ARBA" id="ARBA00022695"/>
    </source>
</evidence>
<proteinExistence type="inferred from homology"/>
<dbReference type="SUPFAM" id="SSF82114">
    <property type="entry name" value="Riboflavin kinase-like"/>
    <property type="match status" value="1"/>
</dbReference>
<dbReference type="EC" id="2.7.1.26" evidence="14"/>
<dbReference type="NCBIfam" id="TIGR00083">
    <property type="entry name" value="ribF"/>
    <property type="match status" value="1"/>
</dbReference>
<evidence type="ECO:0000256" key="11">
    <source>
        <dbReference type="ARBA" id="ARBA00023268"/>
    </source>
</evidence>
<evidence type="ECO:0000256" key="14">
    <source>
        <dbReference type="PIRNR" id="PIRNR004491"/>
    </source>
</evidence>
<dbReference type="RefSeq" id="WP_013334624.1">
    <property type="nucleotide sequence ID" value="NC_014533.1"/>
</dbReference>
<keyword evidence="17" id="KW-1185">Reference proteome</keyword>
<dbReference type="GO" id="GO:0003919">
    <property type="term" value="F:FMN adenylyltransferase activity"/>
    <property type="evidence" value="ECO:0007669"/>
    <property type="project" value="UniProtKB-UniRule"/>
</dbReference>
<evidence type="ECO:0000256" key="12">
    <source>
        <dbReference type="ARBA" id="ARBA00047880"/>
    </source>
</evidence>
<dbReference type="GO" id="GO:0005524">
    <property type="term" value="F:ATP binding"/>
    <property type="evidence" value="ECO:0007669"/>
    <property type="project" value="UniProtKB-UniRule"/>
</dbReference>
<dbReference type="PANTHER" id="PTHR22749:SF6">
    <property type="entry name" value="RIBOFLAVIN KINASE"/>
    <property type="match status" value="1"/>
</dbReference>
<dbReference type="InterPro" id="IPR015864">
    <property type="entry name" value="FAD_synthase"/>
</dbReference>
<feature type="domain" description="Riboflavin kinase" evidence="15">
    <location>
        <begin position="194"/>
        <end position="336"/>
    </location>
</feature>
<reference evidence="17" key="1">
    <citation type="journal article" date="2011" name="MBio">
        <title>Novel metabolic attributes of the genus Cyanothece, comprising a group of unicellular nitrogen-fixing Cyanobacteria.</title>
        <authorList>
            <person name="Bandyopadhyay A."/>
            <person name="Elvitigala T."/>
            <person name="Welsh E."/>
            <person name="Stockel J."/>
            <person name="Liberton M."/>
            <person name="Min H."/>
            <person name="Sherman L.A."/>
            <person name="Pakrasi H.B."/>
        </authorList>
    </citation>
    <scope>NUCLEOTIDE SEQUENCE [LARGE SCALE GENOMIC DNA]</scope>
    <source>
        <strain evidence="17">PCC 7822</strain>
        <plasmid evidence="17">Cy782201</plasmid>
    </source>
</reference>
<evidence type="ECO:0000313" key="16">
    <source>
        <dbReference type="EMBL" id="ADN17874.1"/>
    </source>
</evidence>
<dbReference type="Gene3D" id="2.40.30.30">
    <property type="entry name" value="Riboflavin kinase-like"/>
    <property type="match status" value="1"/>
</dbReference>
<dbReference type="PIRSF" id="PIRSF004491">
    <property type="entry name" value="FAD_Synth"/>
    <property type="match status" value="1"/>
</dbReference>
<keyword evidence="3 14" id="KW-0285">Flavoprotein</keyword>
<dbReference type="UniPathway" id="UPA00277">
    <property type="reaction ID" value="UER00407"/>
</dbReference>
<keyword evidence="7 14" id="KW-0547">Nucleotide-binding</keyword>
<evidence type="ECO:0000256" key="5">
    <source>
        <dbReference type="ARBA" id="ARBA00022679"/>
    </source>
</evidence>
<dbReference type="OrthoDB" id="9803667at2"/>
<evidence type="ECO:0000256" key="1">
    <source>
        <dbReference type="ARBA" id="ARBA00004726"/>
    </source>
</evidence>
<keyword evidence="16" id="KW-0614">Plasmid</keyword>
<geneLocation type="plasmid" evidence="16 17">
    <name>Cy782201</name>
</geneLocation>
<evidence type="ECO:0000256" key="2">
    <source>
        <dbReference type="ARBA" id="ARBA00005201"/>
    </source>
</evidence>
<dbReference type="HOGENOM" id="CLU_048437_0_1_3"/>
<dbReference type="PANTHER" id="PTHR22749">
    <property type="entry name" value="RIBOFLAVIN KINASE/FMN ADENYLYLTRANSFERASE"/>
    <property type="match status" value="1"/>
</dbReference>
<evidence type="ECO:0000256" key="7">
    <source>
        <dbReference type="ARBA" id="ARBA00022741"/>
    </source>
</evidence>
<dbReference type="Pfam" id="PF01687">
    <property type="entry name" value="Flavokinase"/>
    <property type="match status" value="1"/>
</dbReference>
<evidence type="ECO:0000256" key="4">
    <source>
        <dbReference type="ARBA" id="ARBA00022643"/>
    </source>
</evidence>
<dbReference type="InterPro" id="IPR014729">
    <property type="entry name" value="Rossmann-like_a/b/a_fold"/>
</dbReference>
<evidence type="ECO:0000256" key="8">
    <source>
        <dbReference type="ARBA" id="ARBA00022777"/>
    </source>
</evidence>
<dbReference type="GO" id="GO:0009398">
    <property type="term" value="P:FMN biosynthetic process"/>
    <property type="evidence" value="ECO:0007669"/>
    <property type="project" value="UniProtKB-UniRule"/>
</dbReference>
<keyword evidence="11" id="KW-0511">Multifunctional enzyme</keyword>
<keyword evidence="8 14" id="KW-0418">Kinase</keyword>